<proteinExistence type="predicted"/>
<organism evidence="2 3">
    <name type="scientific">Tardiphaga robiniae</name>
    <dbReference type="NCBI Taxonomy" id="943830"/>
    <lineage>
        <taxon>Bacteria</taxon>
        <taxon>Pseudomonadati</taxon>
        <taxon>Pseudomonadota</taxon>
        <taxon>Alphaproteobacteria</taxon>
        <taxon>Hyphomicrobiales</taxon>
        <taxon>Nitrobacteraceae</taxon>
        <taxon>Tardiphaga</taxon>
    </lineage>
</organism>
<evidence type="ECO:0000313" key="3">
    <source>
        <dbReference type="Proteomes" id="UP000515291"/>
    </source>
</evidence>
<dbReference type="EMBL" id="CP050292">
    <property type="protein sequence ID" value="QND75070.1"/>
    <property type="molecule type" value="Genomic_DNA"/>
</dbReference>
<evidence type="ECO:0000313" key="2">
    <source>
        <dbReference type="EMBL" id="QND75070.1"/>
    </source>
</evidence>
<dbReference type="SUPFAM" id="SSF52788">
    <property type="entry name" value="Phosphotyrosine protein phosphatases I"/>
    <property type="match status" value="1"/>
</dbReference>
<dbReference type="Proteomes" id="UP000515291">
    <property type="component" value="Chromosome"/>
</dbReference>
<dbReference type="Gene3D" id="3.40.50.2300">
    <property type="match status" value="1"/>
</dbReference>
<dbReference type="InterPro" id="IPR023485">
    <property type="entry name" value="Ptyr_pPase"/>
</dbReference>
<feature type="domain" description="Phosphotyrosine protein phosphatase I" evidence="1">
    <location>
        <begin position="43"/>
        <end position="150"/>
    </location>
</feature>
<dbReference type="AlphaFoldDB" id="A0A7G6U7T8"/>
<evidence type="ECO:0000259" key="1">
    <source>
        <dbReference type="Pfam" id="PF01451"/>
    </source>
</evidence>
<accession>A0A7G6U7T8</accession>
<reference evidence="3" key="1">
    <citation type="journal article" date="2020" name="Mol. Plant Microbe">
        <title>Rhizobial microsymbionts of the narrowly endemic Oxytropis species growing in Kamchatka are characterized by significant genetic diversity and possess a set of genes that are associated with T3SS and T6SS secretion systems and can affect the development of symbiosis.</title>
        <authorList>
            <person name="Safronova V."/>
            <person name="Guro P."/>
            <person name="Sazanova A."/>
            <person name="Kuznetsova I."/>
            <person name="Belimov A."/>
            <person name="Yakubov V."/>
            <person name="Chirak E."/>
            <person name="Afonin A."/>
            <person name="Gogolev Y."/>
            <person name="Andronov E."/>
            <person name="Tikhonovich I."/>
        </authorList>
    </citation>
    <scope>NUCLEOTIDE SEQUENCE [LARGE SCALE GENOMIC DNA]</scope>
    <source>
        <strain evidence="3">581</strain>
    </source>
</reference>
<protein>
    <recommendedName>
        <fullName evidence="1">Phosphotyrosine protein phosphatase I domain-containing protein</fullName>
    </recommendedName>
</protein>
<dbReference type="InterPro" id="IPR036196">
    <property type="entry name" value="Ptyr_pPase_sf"/>
</dbReference>
<name>A0A7G6U7T8_9BRAD</name>
<dbReference type="Pfam" id="PF01451">
    <property type="entry name" value="LMWPc"/>
    <property type="match status" value="1"/>
</dbReference>
<dbReference type="RefSeq" id="WP_184513922.1">
    <property type="nucleotide sequence ID" value="NZ_CP050292.1"/>
</dbReference>
<dbReference type="KEGG" id="trb:HB776_30525"/>
<sequence length="377" mass="40773">MAQGEAGTIQQNGCGVHGLASGEGAAIDKCRPDQTHSAMARTVLFLCTGNYYRSRYAEELFNHLARRAGLDWEATSHALAIERGKDNIGPMAQQTIDALTVDGISPLGVSRMPAVCTHDALGASDMVVAVKEAEHRTLLVTRFPGWEDRVTYWHVHDIDVAPPDVALGELKTHVARLVRELAEPPHTSLIAPAMWQLVERHVGQVGYKGGVKSEGLAWDPPVIDCSGWAALLLSSAMQAMNDASKSGVFSASEIAGISTWSDRMIEVIEARTGFILEGDRIDLDSLPRFATIGLRQGGGAWAANHPRPRGITHVVQIVRRPHDDAPFVTESQGWATPSGLRLLPLADWLDISRAWLKSGEAWAVDPFAPCVHRAGVA</sequence>
<gene>
    <name evidence="2" type="ORF">HB776_30525</name>
</gene>